<dbReference type="Pfam" id="PF00265">
    <property type="entry name" value="TK"/>
    <property type="match status" value="1"/>
</dbReference>
<proteinExistence type="inferred from homology"/>
<keyword evidence="6 13" id="KW-0547">Nucleotide-binding</keyword>
<dbReference type="EMBL" id="JASFZW010000008">
    <property type="protein sequence ID" value="KAK2076921.1"/>
    <property type="molecule type" value="Genomic_DNA"/>
</dbReference>
<evidence type="ECO:0000256" key="3">
    <source>
        <dbReference type="ARBA" id="ARBA00022634"/>
    </source>
</evidence>
<dbReference type="InterPro" id="IPR027417">
    <property type="entry name" value="P-loop_NTPase"/>
</dbReference>
<dbReference type="EC" id="2.7.1.21" evidence="2 13"/>
<evidence type="ECO:0000256" key="7">
    <source>
        <dbReference type="ARBA" id="ARBA00022777"/>
    </source>
</evidence>
<comment type="similarity">
    <text evidence="1 14">Belongs to the thymidine kinase family.</text>
</comment>
<protein>
    <recommendedName>
        <fullName evidence="2 13">Thymidine kinase</fullName>
        <ecNumber evidence="2 13">2.7.1.21</ecNumber>
    </recommendedName>
</protein>
<dbReference type="InterPro" id="IPR020633">
    <property type="entry name" value="Thymidine_kinase_CS"/>
</dbReference>
<evidence type="ECO:0000313" key="15">
    <source>
        <dbReference type="EMBL" id="KAK2076921.1"/>
    </source>
</evidence>
<evidence type="ECO:0000256" key="6">
    <source>
        <dbReference type="ARBA" id="ARBA00022741"/>
    </source>
</evidence>
<comment type="catalytic activity">
    <reaction evidence="10 13">
        <text>thymidine + ATP = dTMP + ADP + H(+)</text>
        <dbReference type="Rhea" id="RHEA:19129"/>
        <dbReference type="ChEBI" id="CHEBI:15378"/>
        <dbReference type="ChEBI" id="CHEBI:17748"/>
        <dbReference type="ChEBI" id="CHEBI:30616"/>
        <dbReference type="ChEBI" id="CHEBI:63528"/>
        <dbReference type="ChEBI" id="CHEBI:456216"/>
        <dbReference type="EC" id="2.7.1.21"/>
    </reaction>
</comment>
<evidence type="ECO:0000256" key="12">
    <source>
        <dbReference type="PIRSR" id="PIRSR035805-2"/>
    </source>
</evidence>
<accession>A0AAD9MMH0</accession>
<evidence type="ECO:0000256" key="8">
    <source>
        <dbReference type="ARBA" id="ARBA00022833"/>
    </source>
</evidence>
<sequence length="194" mass="21525">MFSGKTTALLRRVEELERAGLSIALVKSSKDDRYSQEHVVTHNGLSRPCYAVRSLAALPEVLQDAWRSVQVIALDEAQFIPDLLDGVTASVDGGRRWIIAGLDGDFQRRPIGQVLDLIPHADEVQKLKAHCQLCLREGVTRAAPFTLRYSADTDSRQEVVGGAELYAPACRFHFLQHTARKESDATLELCDALR</sequence>
<keyword evidence="16" id="KW-1185">Reference proteome</keyword>
<keyword evidence="9 13" id="KW-0067">ATP-binding</keyword>
<dbReference type="AlphaFoldDB" id="A0AAD9MMH0"/>
<keyword evidence="3 13" id="KW-0237">DNA synthesis</keyword>
<evidence type="ECO:0000256" key="9">
    <source>
        <dbReference type="ARBA" id="ARBA00022840"/>
    </source>
</evidence>
<evidence type="ECO:0000256" key="10">
    <source>
        <dbReference type="ARBA" id="ARBA00048254"/>
    </source>
</evidence>
<evidence type="ECO:0000313" key="16">
    <source>
        <dbReference type="Proteomes" id="UP001255856"/>
    </source>
</evidence>
<keyword evidence="7 13" id="KW-0418">Kinase</keyword>
<dbReference type="GO" id="GO:0046104">
    <property type="term" value="P:thymidine metabolic process"/>
    <property type="evidence" value="ECO:0007669"/>
    <property type="project" value="TreeGrafter"/>
</dbReference>
<reference evidence="15" key="1">
    <citation type="submission" date="2021-01" db="EMBL/GenBank/DDBJ databases">
        <authorList>
            <person name="Eckstrom K.M.E."/>
        </authorList>
    </citation>
    <scope>NUCLEOTIDE SEQUENCE</scope>
    <source>
        <strain evidence="15">UVCC 0001</strain>
    </source>
</reference>
<dbReference type="Gene3D" id="3.40.50.300">
    <property type="entry name" value="P-loop containing nucleotide triphosphate hydrolases"/>
    <property type="match status" value="1"/>
</dbReference>
<name>A0AAD9MMH0_PROWI</name>
<dbReference type="PANTHER" id="PTHR11441:SF0">
    <property type="entry name" value="THYMIDINE KINASE, CYTOSOLIC"/>
    <property type="match status" value="1"/>
</dbReference>
<dbReference type="GO" id="GO:0005524">
    <property type="term" value="F:ATP binding"/>
    <property type="evidence" value="ECO:0007669"/>
    <property type="project" value="UniProtKB-KW"/>
</dbReference>
<dbReference type="GO" id="GO:0004797">
    <property type="term" value="F:thymidine kinase activity"/>
    <property type="evidence" value="ECO:0007669"/>
    <property type="project" value="UniProtKB-EC"/>
</dbReference>
<organism evidence="15 16">
    <name type="scientific">Prototheca wickerhamii</name>
    <dbReference type="NCBI Taxonomy" id="3111"/>
    <lineage>
        <taxon>Eukaryota</taxon>
        <taxon>Viridiplantae</taxon>
        <taxon>Chlorophyta</taxon>
        <taxon>core chlorophytes</taxon>
        <taxon>Trebouxiophyceae</taxon>
        <taxon>Chlorellales</taxon>
        <taxon>Chlorellaceae</taxon>
        <taxon>Prototheca</taxon>
    </lineage>
</organism>
<feature type="binding site" evidence="12">
    <location>
        <position position="166"/>
    </location>
    <ligand>
        <name>substrate</name>
    </ligand>
</feature>
<dbReference type="PROSITE" id="PS00603">
    <property type="entry name" value="TK_CELLULAR_TYPE"/>
    <property type="match status" value="1"/>
</dbReference>
<evidence type="ECO:0000256" key="5">
    <source>
        <dbReference type="ARBA" id="ARBA00022723"/>
    </source>
</evidence>
<dbReference type="PIRSF" id="PIRSF035805">
    <property type="entry name" value="TK_cell"/>
    <property type="match status" value="1"/>
</dbReference>
<evidence type="ECO:0000256" key="14">
    <source>
        <dbReference type="RuleBase" id="RU004165"/>
    </source>
</evidence>
<keyword evidence="8" id="KW-0862">Zinc</keyword>
<dbReference type="SUPFAM" id="SSF57716">
    <property type="entry name" value="Glucocorticoid receptor-like (DNA-binding domain)"/>
    <property type="match status" value="1"/>
</dbReference>
<evidence type="ECO:0000256" key="2">
    <source>
        <dbReference type="ARBA" id="ARBA00012118"/>
    </source>
</evidence>
<feature type="active site" description="Proton acceptor" evidence="11">
    <location>
        <position position="76"/>
    </location>
</feature>
<dbReference type="GO" id="GO:0046872">
    <property type="term" value="F:metal ion binding"/>
    <property type="evidence" value="ECO:0007669"/>
    <property type="project" value="UniProtKB-KW"/>
</dbReference>
<evidence type="ECO:0000256" key="1">
    <source>
        <dbReference type="ARBA" id="ARBA00007587"/>
    </source>
</evidence>
<evidence type="ECO:0000256" key="11">
    <source>
        <dbReference type="PIRSR" id="PIRSR035805-1"/>
    </source>
</evidence>
<dbReference type="SUPFAM" id="SSF52540">
    <property type="entry name" value="P-loop containing nucleoside triphosphate hydrolases"/>
    <property type="match status" value="1"/>
</dbReference>
<dbReference type="Proteomes" id="UP001255856">
    <property type="component" value="Unassembled WGS sequence"/>
</dbReference>
<dbReference type="InterPro" id="IPR001267">
    <property type="entry name" value="Thymidine_kinase"/>
</dbReference>
<gene>
    <name evidence="15" type="ORF">QBZ16_005149</name>
</gene>
<comment type="caution">
    <text evidence="15">The sequence shown here is derived from an EMBL/GenBank/DDBJ whole genome shotgun (WGS) entry which is preliminary data.</text>
</comment>
<evidence type="ECO:0000256" key="13">
    <source>
        <dbReference type="RuleBase" id="RU000544"/>
    </source>
</evidence>
<evidence type="ECO:0000256" key="4">
    <source>
        <dbReference type="ARBA" id="ARBA00022679"/>
    </source>
</evidence>
<dbReference type="FunFam" id="3.40.50.300:FF:000948">
    <property type="entry name" value="Thymidine kinase"/>
    <property type="match status" value="1"/>
</dbReference>
<keyword evidence="5" id="KW-0479">Metal-binding</keyword>
<dbReference type="Gene3D" id="3.30.60.20">
    <property type="match status" value="1"/>
</dbReference>
<dbReference type="PANTHER" id="PTHR11441">
    <property type="entry name" value="THYMIDINE KINASE"/>
    <property type="match status" value="1"/>
</dbReference>
<keyword evidence="4 13" id="KW-0808">Transferase</keyword>
<dbReference type="GO" id="GO:0071897">
    <property type="term" value="P:DNA biosynthetic process"/>
    <property type="evidence" value="ECO:0007669"/>
    <property type="project" value="UniProtKB-KW"/>
</dbReference>